<gene>
    <name evidence="1" type="ORF">FHU28_002375</name>
</gene>
<proteinExistence type="predicted"/>
<dbReference type="RefSeq" id="WP_152037870.1">
    <property type="nucleotide sequence ID" value="NZ_JACHJC010000001.1"/>
</dbReference>
<reference evidence="1 2" key="1">
    <citation type="submission" date="2020-08" db="EMBL/GenBank/DDBJ databases">
        <title>Sequencing the genomes of 1000 actinobacteria strains.</title>
        <authorList>
            <person name="Klenk H.-P."/>
        </authorList>
    </citation>
    <scope>NUCLEOTIDE SEQUENCE [LARGE SCALE GENOMIC DNA]</scope>
    <source>
        <strain evidence="1 2">DSM 43036</strain>
    </source>
</reference>
<accession>A0ABR6MD43</accession>
<organism evidence="1 2">
    <name type="scientific">Micromonospora echinospora</name>
    <name type="common">Micromonospora purpurea</name>
    <dbReference type="NCBI Taxonomy" id="1877"/>
    <lineage>
        <taxon>Bacteria</taxon>
        <taxon>Bacillati</taxon>
        <taxon>Actinomycetota</taxon>
        <taxon>Actinomycetes</taxon>
        <taxon>Micromonosporales</taxon>
        <taxon>Micromonosporaceae</taxon>
        <taxon>Micromonospora</taxon>
    </lineage>
</organism>
<comment type="caution">
    <text evidence="1">The sequence shown here is derived from an EMBL/GenBank/DDBJ whole genome shotgun (WGS) entry which is preliminary data.</text>
</comment>
<name>A0ABR6MD43_MICEC</name>
<dbReference type="Proteomes" id="UP000618986">
    <property type="component" value="Unassembled WGS sequence"/>
</dbReference>
<keyword evidence="2" id="KW-1185">Reference proteome</keyword>
<sequence>MRHPARVHVQDHGFLVTDRDVDTVFGTMDYSTGLAGVMASAALLYAGIDRGHVLVTAEPFDERPALETGTRWNELDSWEDVAEVSLYVPNGHLTVEELEQPPEHERVSLPMLSIQGPGHYRLRIHASGRDRHYDQVLDQSDERFHLIAWPEPPAPPLIIKAGSRCGYGLRLAPLPLAPPPPEVTQDEDAEAKRQAMQLRNLLDG</sequence>
<evidence type="ECO:0000313" key="2">
    <source>
        <dbReference type="Proteomes" id="UP000618986"/>
    </source>
</evidence>
<dbReference type="EMBL" id="JACHJC010000001">
    <property type="protein sequence ID" value="MBB5112536.1"/>
    <property type="molecule type" value="Genomic_DNA"/>
</dbReference>
<dbReference type="GeneID" id="300292949"/>
<evidence type="ECO:0000313" key="1">
    <source>
        <dbReference type="EMBL" id="MBB5112536.1"/>
    </source>
</evidence>
<protein>
    <submittedName>
        <fullName evidence="1">Uncharacterized protein</fullName>
    </submittedName>
</protein>